<sequence length="223" mass="24681">MTVHHHDGTLVSTQTPALGDTVTVFLRARANRVFVRSTPDGEPHFTEAVVDRVDGDTTWWRAGVEVRNPVTTYRFLVDGRWVNALGTVDHDVPDAYDFRLVTYDPPPAWARDAVVYQIFPDRFARSIPRAAPDWAIPCDWDTPVIGRGPETPRQFYGGDLDGIAGRLDHLERLGVNTVYLTPIFPAPPTTGTTPPRSTGSTRCSAGTKRWPGWRTPYTPGVGG</sequence>
<reference evidence="5 6" key="1">
    <citation type="submission" date="2020-03" db="EMBL/GenBank/DDBJ databases">
        <title>Whole genome shotgun sequence of Phytohabitans rumicis NBRC 108638.</title>
        <authorList>
            <person name="Komaki H."/>
            <person name="Tamura T."/>
        </authorList>
    </citation>
    <scope>NUCLEOTIDE SEQUENCE [LARGE SCALE GENOMIC DNA]</scope>
    <source>
        <strain evidence="5 6">NBRC 108638</strain>
    </source>
</reference>
<feature type="compositionally biased region" description="Low complexity" evidence="3">
    <location>
        <begin position="189"/>
        <end position="202"/>
    </location>
</feature>
<proteinExistence type="predicted"/>
<evidence type="ECO:0000256" key="1">
    <source>
        <dbReference type="ARBA" id="ARBA00022801"/>
    </source>
</evidence>
<keyword evidence="1" id="KW-0378">Hydrolase</keyword>
<dbReference type="InterPro" id="IPR004185">
    <property type="entry name" value="Glyco_hydro_13_lg-like_dom"/>
</dbReference>
<evidence type="ECO:0000259" key="4">
    <source>
        <dbReference type="Pfam" id="PF00128"/>
    </source>
</evidence>
<dbReference type="Pfam" id="PF00128">
    <property type="entry name" value="Alpha-amylase"/>
    <property type="match status" value="1"/>
</dbReference>
<dbReference type="PANTHER" id="PTHR10357:SF210">
    <property type="entry name" value="MALTODEXTRIN GLUCOSIDASE"/>
    <property type="match status" value="1"/>
</dbReference>
<dbReference type="InterPro" id="IPR006047">
    <property type="entry name" value="GH13_cat_dom"/>
</dbReference>
<reference evidence="5 6" key="2">
    <citation type="submission" date="2020-03" db="EMBL/GenBank/DDBJ databases">
        <authorList>
            <person name="Ichikawa N."/>
            <person name="Kimura A."/>
            <person name="Kitahashi Y."/>
            <person name="Uohara A."/>
        </authorList>
    </citation>
    <scope>NUCLEOTIDE SEQUENCE [LARGE SCALE GENOMIC DNA]</scope>
    <source>
        <strain evidence="5 6">NBRC 108638</strain>
    </source>
</reference>
<feature type="domain" description="Glycosyl hydrolase family 13 catalytic" evidence="4">
    <location>
        <begin position="117"/>
        <end position="189"/>
    </location>
</feature>
<name>A0A6V8LF16_9ACTN</name>
<comment type="caution">
    <text evidence="5">The sequence shown here is derived from an EMBL/GenBank/DDBJ whole genome shotgun (WGS) entry which is preliminary data.</text>
</comment>
<evidence type="ECO:0000313" key="6">
    <source>
        <dbReference type="Proteomes" id="UP000482960"/>
    </source>
</evidence>
<dbReference type="EMBL" id="BLPG01000001">
    <property type="protein sequence ID" value="GFJ91235.1"/>
    <property type="molecule type" value="Genomic_DNA"/>
</dbReference>
<feature type="region of interest" description="Disordered" evidence="3">
    <location>
        <begin position="186"/>
        <end position="223"/>
    </location>
</feature>
<evidence type="ECO:0000313" key="5">
    <source>
        <dbReference type="EMBL" id="GFJ91235.1"/>
    </source>
</evidence>
<dbReference type="PANTHER" id="PTHR10357">
    <property type="entry name" value="ALPHA-AMYLASE FAMILY MEMBER"/>
    <property type="match status" value="1"/>
</dbReference>
<evidence type="ECO:0000256" key="2">
    <source>
        <dbReference type="ARBA" id="ARBA00023295"/>
    </source>
</evidence>
<dbReference type="GO" id="GO:0004553">
    <property type="term" value="F:hydrolase activity, hydrolyzing O-glycosyl compounds"/>
    <property type="evidence" value="ECO:0007669"/>
    <property type="project" value="InterPro"/>
</dbReference>
<dbReference type="CDD" id="cd02857">
    <property type="entry name" value="E_set_CDase_PDE_N"/>
    <property type="match status" value="1"/>
</dbReference>
<protein>
    <recommendedName>
        <fullName evidence="4">Glycosyl hydrolase family 13 catalytic domain-containing protein</fullName>
    </recommendedName>
</protein>
<dbReference type="InterPro" id="IPR017853">
    <property type="entry name" value="GH"/>
</dbReference>
<dbReference type="Gene3D" id="3.20.20.80">
    <property type="entry name" value="Glycosidases"/>
    <property type="match status" value="1"/>
</dbReference>
<keyword evidence="2" id="KW-0326">Glycosidase</keyword>
<gene>
    <name evidence="5" type="ORF">Prum_048770</name>
</gene>
<evidence type="ECO:0000256" key="3">
    <source>
        <dbReference type="SAM" id="MobiDB-lite"/>
    </source>
</evidence>
<keyword evidence="6" id="KW-1185">Reference proteome</keyword>
<dbReference type="Proteomes" id="UP000482960">
    <property type="component" value="Unassembled WGS sequence"/>
</dbReference>
<dbReference type="SUPFAM" id="SSF51445">
    <property type="entry name" value="(Trans)glycosidases"/>
    <property type="match status" value="1"/>
</dbReference>
<dbReference type="GO" id="GO:0005975">
    <property type="term" value="P:carbohydrate metabolic process"/>
    <property type="evidence" value="ECO:0007669"/>
    <property type="project" value="InterPro"/>
</dbReference>
<accession>A0A6V8LF16</accession>
<dbReference type="AlphaFoldDB" id="A0A6V8LF16"/>
<organism evidence="5 6">
    <name type="scientific">Phytohabitans rumicis</name>
    <dbReference type="NCBI Taxonomy" id="1076125"/>
    <lineage>
        <taxon>Bacteria</taxon>
        <taxon>Bacillati</taxon>
        <taxon>Actinomycetota</taxon>
        <taxon>Actinomycetes</taxon>
        <taxon>Micromonosporales</taxon>
        <taxon>Micromonosporaceae</taxon>
    </lineage>
</organism>